<proteinExistence type="predicted"/>
<dbReference type="STRING" id="573413.Spirs_2811"/>
<dbReference type="HOGENOM" id="CLU_943041_0_0_12"/>
<feature type="coiled-coil region" evidence="1">
    <location>
        <begin position="46"/>
        <end position="108"/>
    </location>
</feature>
<name>E1R229_SEDSS</name>
<dbReference type="Proteomes" id="UP000002318">
    <property type="component" value="Chromosome"/>
</dbReference>
<sequence length="295" mass="32582">MMIEPVIVQHMVAEAMGIDFTNVAVCIQQGWLQAVIAGAALVVGAVAQYQSNKAAKKAAKEQAELAKKQAAFNKKQGLQLYGDEGLYRQQASEALANTQEEYDINKEQIEFSWDQAQQSYDLNLSTLDHNRLRADESIDDQNLKNQAALGAFGVRGGSSRTKANKTIADARENLSFEYGQNKTQLNMSLESAQKQTELAQEQLDLGMQKAQQSYGYAIEQADMGKEAALKGYEFASEGISNQLQSVYDQANSWSVITAGLSGLQSGFQMASAVNTFGQQYLNDDDKVNFWKDWWA</sequence>
<dbReference type="AlphaFoldDB" id="E1R229"/>
<reference evidence="2 3" key="1">
    <citation type="journal article" date="2010" name="Stand. Genomic Sci.">
        <title>Complete genome sequence of Spirochaeta smaragdinae type strain (SEBR 4228).</title>
        <authorList>
            <person name="Mavromatis K."/>
            <person name="Yasawong M."/>
            <person name="Chertkov O."/>
            <person name="Lapidus A."/>
            <person name="Lucas S."/>
            <person name="Nolan M."/>
            <person name="Del Rio T.G."/>
            <person name="Tice H."/>
            <person name="Cheng J.F."/>
            <person name="Pitluck S."/>
            <person name="Liolios K."/>
            <person name="Ivanova N."/>
            <person name="Tapia R."/>
            <person name="Han C."/>
            <person name="Bruce D."/>
            <person name="Goodwin L."/>
            <person name="Pati A."/>
            <person name="Chen A."/>
            <person name="Palaniappan K."/>
            <person name="Land M."/>
            <person name="Hauser L."/>
            <person name="Chang Y.J."/>
            <person name="Jeffries C.D."/>
            <person name="Detter J.C."/>
            <person name="Rohde M."/>
            <person name="Brambilla E."/>
            <person name="Spring S."/>
            <person name="Goker M."/>
            <person name="Sikorski J."/>
            <person name="Woyke T."/>
            <person name="Bristow J."/>
            <person name="Eisen J.A."/>
            <person name="Markowitz V."/>
            <person name="Hugenholtz P."/>
            <person name="Klenk H.P."/>
            <person name="Kyrpides N.C."/>
        </authorList>
    </citation>
    <scope>NUCLEOTIDE SEQUENCE [LARGE SCALE GENOMIC DNA]</scope>
    <source>
        <strain evidence="3">DSM 11293 / JCM 15392 / SEBR 4228</strain>
    </source>
</reference>
<dbReference type="RefSeq" id="WP_013255374.1">
    <property type="nucleotide sequence ID" value="NC_014364.1"/>
</dbReference>
<keyword evidence="3" id="KW-1185">Reference proteome</keyword>
<evidence type="ECO:0000313" key="3">
    <source>
        <dbReference type="Proteomes" id="UP000002318"/>
    </source>
</evidence>
<evidence type="ECO:0000256" key="1">
    <source>
        <dbReference type="SAM" id="Coils"/>
    </source>
</evidence>
<dbReference type="EMBL" id="CP002116">
    <property type="protein sequence ID" value="ADK81914.1"/>
    <property type="molecule type" value="Genomic_DNA"/>
</dbReference>
<evidence type="ECO:0000313" key="2">
    <source>
        <dbReference type="EMBL" id="ADK81914.1"/>
    </source>
</evidence>
<protein>
    <submittedName>
        <fullName evidence="2">Uncharacterized protein</fullName>
    </submittedName>
</protein>
<gene>
    <name evidence="2" type="ordered locus">Spirs_2811</name>
</gene>
<accession>E1R229</accession>
<dbReference type="KEGG" id="ssm:Spirs_2811"/>
<keyword evidence="1" id="KW-0175">Coiled coil</keyword>
<organism evidence="2 3">
    <name type="scientific">Sediminispirochaeta smaragdinae (strain DSM 11293 / JCM 15392 / SEBR 4228)</name>
    <name type="common">Spirochaeta smaragdinae</name>
    <dbReference type="NCBI Taxonomy" id="573413"/>
    <lineage>
        <taxon>Bacteria</taxon>
        <taxon>Pseudomonadati</taxon>
        <taxon>Spirochaetota</taxon>
        <taxon>Spirochaetia</taxon>
        <taxon>Spirochaetales</taxon>
        <taxon>Spirochaetaceae</taxon>
        <taxon>Sediminispirochaeta</taxon>
    </lineage>
</organism>